<evidence type="ECO:0000313" key="4">
    <source>
        <dbReference type="EMBL" id="KOH43223.1"/>
    </source>
</evidence>
<dbReference type="Proteomes" id="UP000036958">
    <property type="component" value="Unassembled WGS sequence"/>
</dbReference>
<keyword evidence="5" id="KW-1185">Reference proteome</keyword>
<dbReference type="GO" id="GO:0000166">
    <property type="term" value="F:nucleotide binding"/>
    <property type="evidence" value="ECO:0007669"/>
    <property type="project" value="InterPro"/>
</dbReference>
<dbReference type="AlphaFoldDB" id="A0A0L8V4F1"/>
<dbReference type="RefSeq" id="WP_053187177.1">
    <property type="nucleotide sequence ID" value="NZ_LGIA01000195.1"/>
</dbReference>
<gene>
    <name evidence="4" type="ORF">NC99_39540</name>
</gene>
<evidence type="ECO:0000313" key="5">
    <source>
        <dbReference type="Proteomes" id="UP000036958"/>
    </source>
</evidence>
<dbReference type="InterPro" id="IPR055170">
    <property type="entry name" value="GFO_IDH_MocA-like_dom"/>
</dbReference>
<reference evidence="5" key="1">
    <citation type="submission" date="2015-07" db="EMBL/GenBank/DDBJ databases">
        <title>Genome sequencing of Sunxiuqinia dokdonensis strain SK.</title>
        <authorList>
            <person name="Ahn S."/>
            <person name="Kim B.-C."/>
        </authorList>
    </citation>
    <scope>NUCLEOTIDE SEQUENCE [LARGE SCALE GENOMIC DNA]</scope>
    <source>
        <strain evidence="5">SK</strain>
    </source>
</reference>
<dbReference type="SUPFAM" id="SSF55347">
    <property type="entry name" value="Glyceraldehyde-3-phosphate dehydrogenase-like, C-terminal domain"/>
    <property type="match status" value="1"/>
</dbReference>
<feature type="domain" description="Gfo/Idh/MocA-like oxidoreductase N-terminal" evidence="2">
    <location>
        <begin position="58"/>
        <end position="180"/>
    </location>
</feature>
<dbReference type="STRING" id="1409788.NC99_39540"/>
<keyword evidence="1" id="KW-0472">Membrane</keyword>
<feature type="domain" description="GFO/IDH/MocA-like oxidoreductase" evidence="3">
    <location>
        <begin position="200"/>
        <end position="331"/>
    </location>
</feature>
<evidence type="ECO:0000256" key="1">
    <source>
        <dbReference type="SAM" id="Phobius"/>
    </source>
</evidence>
<dbReference type="NCBIfam" id="TIGR01409">
    <property type="entry name" value="TAT_signal_seq"/>
    <property type="match status" value="1"/>
</dbReference>
<dbReference type="SUPFAM" id="SSF51735">
    <property type="entry name" value="NAD(P)-binding Rossmann-fold domains"/>
    <property type="match status" value="1"/>
</dbReference>
<dbReference type="PROSITE" id="PS51318">
    <property type="entry name" value="TAT"/>
    <property type="match status" value="1"/>
</dbReference>
<dbReference type="InterPro" id="IPR050463">
    <property type="entry name" value="Gfo/Idh/MocA_oxidrdct_glycsds"/>
</dbReference>
<dbReference type="InterPro" id="IPR036291">
    <property type="entry name" value="NAD(P)-bd_dom_sf"/>
</dbReference>
<dbReference type="OrthoDB" id="127583at2"/>
<feature type="transmembrane region" description="Helical" evidence="1">
    <location>
        <begin position="12"/>
        <end position="31"/>
    </location>
</feature>
<evidence type="ECO:0000259" key="3">
    <source>
        <dbReference type="Pfam" id="PF22725"/>
    </source>
</evidence>
<dbReference type="PROSITE" id="PS51257">
    <property type="entry name" value="PROKAR_LIPOPROTEIN"/>
    <property type="match status" value="1"/>
</dbReference>
<evidence type="ECO:0000259" key="2">
    <source>
        <dbReference type="Pfam" id="PF01408"/>
    </source>
</evidence>
<proteinExistence type="predicted"/>
<dbReference type="Pfam" id="PF22725">
    <property type="entry name" value="GFO_IDH_MocA_C3"/>
    <property type="match status" value="1"/>
</dbReference>
<name>A0A0L8V4F1_9BACT</name>
<dbReference type="Gene3D" id="3.30.360.10">
    <property type="entry name" value="Dihydrodipicolinate Reductase, domain 2"/>
    <property type="match status" value="1"/>
</dbReference>
<dbReference type="InterPro" id="IPR000683">
    <property type="entry name" value="Gfo/Idh/MocA-like_OxRdtase_N"/>
</dbReference>
<dbReference type="InterPro" id="IPR019546">
    <property type="entry name" value="TAT_signal_bac_arc"/>
</dbReference>
<dbReference type="Pfam" id="PF01408">
    <property type="entry name" value="GFO_IDH_MocA"/>
    <property type="match status" value="1"/>
</dbReference>
<dbReference type="PANTHER" id="PTHR43818:SF5">
    <property type="entry name" value="OXIDOREDUCTASE FAMILY PROTEIN"/>
    <property type="match status" value="1"/>
</dbReference>
<comment type="caution">
    <text evidence="4">The sequence shown here is derived from an EMBL/GenBank/DDBJ whole genome shotgun (WGS) entry which is preliminary data.</text>
</comment>
<evidence type="ECO:0008006" key="6">
    <source>
        <dbReference type="Google" id="ProtNLM"/>
    </source>
</evidence>
<dbReference type="PANTHER" id="PTHR43818">
    <property type="entry name" value="BCDNA.GH03377"/>
    <property type="match status" value="1"/>
</dbReference>
<dbReference type="EMBL" id="LGIA01000195">
    <property type="protein sequence ID" value="KOH43223.1"/>
    <property type="molecule type" value="Genomic_DNA"/>
</dbReference>
<accession>A0A0L8V4F1</accession>
<dbReference type="Gene3D" id="3.40.50.720">
    <property type="entry name" value="NAD(P)-binding Rossmann-like Domain"/>
    <property type="match status" value="1"/>
</dbReference>
<dbReference type="InterPro" id="IPR006311">
    <property type="entry name" value="TAT_signal"/>
</dbReference>
<sequence length="445" mass="48994">MTEKSNFSRRRFLTNAAAIGAVGVIGANALVSCAEKKKTVELNLPPLLDQAPDGAPLKAGLIGCGGRGSGAALDFLNAGPNLTIHALGDVFQDRIDDCRNKLKNQANNEVADENIFVGFDAFEKVIDSGVDVVILATPPHFRPEHFAAAVQARKHVFMEKPVAVDPVGIRSVMATAKKAESLGLKIVGGTQRRHQRDYIEVYKQIANGAIGDIVSANCYWNQSKLWHRNPNADWTEMEFMIRDWVNWLWLSGDHIVEQHIHNIDVINWFSGKHPTKAVGFGSRQRRVTGDQYDNFSIDFTYDDGMHTHSMCRQINGCANNVSEFVMGSNGSSNCQNKIWDANGAELFAYAYPTEESGVREISPYVQEHIDLVTCIRENIPVNEAEQIAITNMCAIMGRVSAYTGKEVTFDEMMNSDMKLGPDTYIMGEVGIVDNATVPVPGEAAE</sequence>
<keyword evidence="1" id="KW-1133">Transmembrane helix</keyword>
<protein>
    <recommendedName>
        <fullName evidence="6">Oxidoreductase</fullName>
    </recommendedName>
</protein>
<keyword evidence="1" id="KW-0812">Transmembrane</keyword>
<organism evidence="4 5">
    <name type="scientific">Sunxiuqinia dokdonensis</name>
    <dbReference type="NCBI Taxonomy" id="1409788"/>
    <lineage>
        <taxon>Bacteria</taxon>
        <taxon>Pseudomonadati</taxon>
        <taxon>Bacteroidota</taxon>
        <taxon>Bacteroidia</taxon>
        <taxon>Marinilabiliales</taxon>
        <taxon>Prolixibacteraceae</taxon>
        <taxon>Sunxiuqinia</taxon>
    </lineage>
</organism>